<feature type="region of interest" description="Disordered" evidence="8">
    <location>
        <begin position="104"/>
        <end position="136"/>
    </location>
</feature>
<feature type="transmembrane region" description="Helical" evidence="9">
    <location>
        <begin position="34"/>
        <end position="54"/>
    </location>
</feature>
<reference evidence="10 11" key="1">
    <citation type="submission" date="2019-06" db="EMBL/GenBank/DDBJ databases">
        <title>Draft genome sequence of Miniimonas arenae KCTC 19750T isolated from sea sand.</title>
        <authorList>
            <person name="Park S.-J."/>
        </authorList>
    </citation>
    <scope>NUCLEOTIDE SEQUENCE [LARGE SCALE GENOMIC DNA]</scope>
    <source>
        <strain evidence="10 11">KCTC 19750</strain>
    </source>
</reference>
<evidence type="ECO:0000256" key="2">
    <source>
        <dbReference type="ARBA" id="ARBA00009212"/>
    </source>
</evidence>
<evidence type="ECO:0000256" key="1">
    <source>
        <dbReference type="ARBA" id="ARBA00004651"/>
    </source>
</evidence>
<accession>A0A5C5BCA3</accession>
<comment type="caution">
    <text evidence="10">The sequence shown here is derived from an EMBL/GenBank/DDBJ whole genome shotgun (WGS) entry which is preliminary data.</text>
</comment>
<sequence>MTLWVAVACGIMLTIGAVCAFVRAERGPSMLDRVVAVDVVVASVLATVALVSAWTGRVDLVPVLVVLALVGFIGSVTVARFAAADSDDDRRILSREEARELERARREAELAEAEERRSGSGGSSATVGREQQEGGS</sequence>
<feature type="compositionally biased region" description="Basic and acidic residues" evidence="8">
    <location>
        <begin position="104"/>
        <end position="118"/>
    </location>
</feature>
<feature type="transmembrane region" description="Helical" evidence="9">
    <location>
        <begin position="60"/>
        <end position="83"/>
    </location>
</feature>
<dbReference type="EMBL" id="VENP01000017">
    <property type="protein sequence ID" value="TNU75024.1"/>
    <property type="molecule type" value="Genomic_DNA"/>
</dbReference>
<dbReference type="Proteomes" id="UP000313849">
    <property type="component" value="Unassembled WGS sequence"/>
</dbReference>
<dbReference type="PANTHER" id="PTHR34702:SF1">
    <property type="entry name" value="NA(+)_H(+) ANTIPORTER SUBUNIT F"/>
    <property type="match status" value="1"/>
</dbReference>
<dbReference type="PANTHER" id="PTHR34702">
    <property type="entry name" value="NA(+)/H(+) ANTIPORTER SUBUNIT F1"/>
    <property type="match status" value="1"/>
</dbReference>
<keyword evidence="6 9" id="KW-1133">Transmembrane helix</keyword>
<evidence type="ECO:0000256" key="4">
    <source>
        <dbReference type="ARBA" id="ARBA00022475"/>
    </source>
</evidence>
<keyword evidence="7 9" id="KW-0472">Membrane</keyword>
<evidence type="ECO:0000256" key="5">
    <source>
        <dbReference type="ARBA" id="ARBA00022692"/>
    </source>
</evidence>
<dbReference type="Pfam" id="PF04066">
    <property type="entry name" value="MrpF_PhaF"/>
    <property type="match status" value="1"/>
</dbReference>
<feature type="transmembrane region" description="Helical" evidence="9">
    <location>
        <begin position="5"/>
        <end position="22"/>
    </location>
</feature>
<comment type="similarity">
    <text evidence="2">Belongs to the CPA3 antiporters (TC 2.A.63) subunit F family.</text>
</comment>
<protein>
    <submittedName>
        <fullName evidence="10">pH regulation protein F</fullName>
    </submittedName>
</protein>
<dbReference type="GO" id="GO:0015385">
    <property type="term" value="F:sodium:proton antiporter activity"/>
    <property type="evidence" value="ECO:0007669"/>
    <property type="project" value="TreeGrafter"/>
</dbReference>
<evidence type="ECO:0000256" key="8">
    <source>
        <dbReference type="SAM" id="MobiDB-lite"/>
    </source>
</evidence>
<dbReference type="GO" id="GO:0005886">
    <property type="term" value="C:plasma membrane"/>
    <property type="evidence" value="ECO:0007669"/>
    <property type="project" value="UniProtKB-SubCell"/>
</dbReference>
<evidence type="ECO:0000313" key="11">
    <source>
        <dbReference type="Proteomes" id="UP000313849"/>
    </source>
</evidence>
<proteinExistence type="inferred from homology"/>
<evidence type="ECO:0000256" key="6">
    <source>
        <dbReference type="ARBA" id="ARBA00022989"/>
    </source>
</evidence>
<keyword evidence="5 9" id="KW-0812">Transmembrane</keyword>
<evidence type="ECO:0000256" key="7">
    <source>
        <dbReference type="ARBA" id="ARBA00023136"/>
    </source>
</evidence>
<dbReference type="InterPro" id="IPR007208">
    <property type="entry name" value="MrpF/PhaF-like"/>
</dbReference>
<comment type="subcellular location">
    <subcellularLocation>
        <location evidence="1">Cell membrane</location>
        <topology evidence="1">Multi-pass membrane protein</topology>
    </subcellularLocation>
</comment>
<evidence type="ECO:0000313" key="10">
    <source>
        <dbReference type="EMBL" id="TNU75024.1"/>
    </source>
</evidence>
<name>A0A5C5BCA3_9MICO</name>
<keyword evidence="4" id="KW-1003">Cell membrane</keyword>
<keyword evidence="11" id="KW-1185">Reference proteome</keyword>
<evidence type="ECO:0000256" key="3">
    <source>
        <dbReference type="ARBA" id="ARBA00022448"/>
    </source>
</evidence>
<dbReference type="AlphaFoldDB" id="A0A5C5BCA3"/>
<dbReference type="OrthoDB" id="3733837at2"/>
<evidence type="ECO:0000256" key="9">
    <source>
        <dbReference type="SAM" id="Phobius"/>
    </source>
</evidence>
<gene>
    <name evidence="10" type="ORF">FH969_06265</name>
</gene>
<organism evidence="10 11">
    <name type="scientific">Miniimonas arenae</name>
    <dbReference type="NCBI Taxonomy" id="676201"/>
    <lineage>
        <taxon>Bacteria</taxon>
        <taxon>Bacillati</taxon>
        <taxon>Actinomycetota</taxon>
        <taxon>Actinomycetes</taxon>
        <taxon>Micrococcales</taxon>
        <taxon>Beutenbergiaceae</taxon>
        <taxon>Miniimonas</taxon>
    </lineage>
</organism>
<dbReference type="RefSeq" id="WP_139986508.1">
    <property type="nucleotide sequence ID" value="NZ_DAMDJA010000014.1"/>
</dbReference>
<keyword evidence="3" id="KW-0813">Transport</keyword>